<dbReference type="PANTHER" id="PTHR48104">
    <property type="entry name" value="METACASPASE-4"/>
    <property type="match status" value="1"/>
</dbReference>
<protein>
    <submittedName>
        <fullName evidence="1">Uncharacterized protein</fullName>
    </submittedName>
</protein>
<sequence length="293" mass="31501">MARGTRRAVLVGCTYNKTRFSLYGCINDVRKMNDFIVSGLGFRKENVKVLIDERVQGIQSATPTAENIRDALDAMVKDAKAGDVLLFYFSGHGTAIPVYEPGVPYREEKAIVTCDLDLITGADLRGLADQLPGGATLTIVADSSYSGGLIVGGKEQIGSNKLIPFPTSSARLVRKSIDYSILRGIRNITSGTTDQADQAADWSLSGDSGILLSGCDANETSFDVVFGGEAYGAFTNAVLRVLKNPRDYPANTKLVYDVRKKLKEDGIGVDQNPGLYCGDVHANEPFLGGIQFD</sequence>
<reference evidence="1 2" key="1">
    <citation type="journal article" date="2024" name="G3 (Bethesda)">
        <title>Genome assembly of Hibiscus sabdariffa L. provides insights into metabolisms of medicinal natural products.</title>
        <authorList>
            <person name="Kim T."/>
        </authorList>
    </citation>
    <scope>NUCLEOTIDE SEQUENCE [LARGE SCALE GENOMIC DNA]</scope>
    <source>
        <strain evidence="1">TK-2024</strain>
        <tissue evidence="1">Old leaves</tissue>
    </source>
</reference>
<dbReference type="SUPFAM" id="SSF52129">
    <property type="entry name" value="Caspase-like"/>
    <property type="match status" value="1"/>
</dbReference>
<dbReference type="Pfam" id="PF00656">
    <property type="entry name" value="Peptidase_C14"/>
    <property type="match status" value="1"/>
</dbReference>
<dbReference type="InterPro" id="IPR011600">
    <property type="entry name" value="Pept_C14_caspase"/>
</dbReference>
<dbReference type="InterPro" id="IPR029030">
    <property type="entry name" value="Caspase-like_dom_sf"/>
</dbReference>
<organism evidence="1 2">
    <name type="scientific">Hibiscus sabdariffa</name>
    <name type="common">roselle</name>
    <dbReference type="NCBI Taxonomy" id="183260"/>
    <lineage>
        <taxon>Eukaryota</taxon>
        <taxon>Viridiplantae</taxon>
        <taxon>Streptophyta</taxon>
        <taxon>Embryophyta</taxon>
        <taxon>Tracheophyta</taxon>
        <taxon>Spermatophyta</taxon>
        <taxon>Magnoliopsida</taxon>
        <taxon>eudicotyledons</taxon>
        <taxon>Gunneridae</taxon>
        <taxon>Pentapetalae</taxon>
        <taxon>rosids</taxon>
        <taxon>malvids</taxon>
        <taxon>Malvales</taxon>
        <taxon>Malvaceae</taxon>
        <taxon>Malvoideae</taxon>
        <taxon>Hibiscus</taxon>
    </lineage>
</organism>
<evidence type="ECO:0000313" key="2">
    <source>
        <dbReference type="Proteomes" id="UP001396334"/>
    </source>
</evidence>
<evidence type="ECO:0000313" key="1">
    <source>
        <dbReference type="EMBL" id="KAK8482627.1"/>
    </source>
</evidence>
<dbReference type="EMBL" id="JBBPBN010000754">
    <property type="protein sequence ID" value="KAK8482627.1"/>
    <property type="molecule type" value="Genomic_DNA"/>
</dbReference>
<keyword evidence="2" id="KW-1185">Reference proteome</keyword>
<comment type="caution">
    <text evidence="1">The sequence shown here is derived from an EMBL/GenBank/DDBJ whole genome shotgun (WGS) entry which is preliminary data.</text>
</comment>
<name>A0ABR1ZQA5_9ROSI</name>
<gene>
    <name evidence="1" type="ORF">V6N11_021055</name>
</gene>
<proteinExistence type="predicted"/>
<dbReference type="Proteomes" id="UP001396334">
    <property type="component" value="Unassembled WGS sequence"/>
</dbReference>
<dbReference type="PANTHER" id="PTHR48104:SF7">
    <property type="entry name" value="METACASPASE-9"/>
    <property type="match status" value="1"/>
</dbReference>
<dbReference type="InterPro" id="IPR050452">
    <property type="entry name" value="Metacaspase"/>
</dbReference>
<accession>A0ABR1ZQA5</accession>
<dbReference type="Gene3D" id="3.40.50.12660">
    <property type="match status" value="1"/>
</dbReference>